<feature type="compositionally biased region" description="Basic residues" evidence="7">
    <location>
        <begin position="1"/>
        <end position="20"/>
    </location>
</feature>
<evidence type="ECO:0000256" key="3">
    <source>
        <dbReference type="ARBA" id="ARBA00022898"/>
    </source>
</evidence>
<dbReference type="NCBIfam" id="TIGR01048">
    <property type="entry name" value="lysA"/>
    <property type="match status" value="1"/>
</dbReference>
<protein>
    <recommendedName>
        <fullName evidence="5">Diaminopimelate decarboxylase</fullName>
        <ecNumber evidence="5">4.1.1.20</ecNumber>
    </recommendedName>
</protein>
<dbReference type="EMBL" id="DUGH01000138">
    <property type="protein sequence ID" value="HIH16891.1"/>
    <property type="molecule type" value="Genomic_DNA"/>
</dbReference>
<gene>
    <name evidence="9" type="primary">lysA</name>
    <name evidence="9" type="ORF">HA252_05805</name>
    <name evidence="10" type="ORF">J4203_05810</name>
</gene>
<dbReference type="PRINTS" id="PR01179">
    <property type="entry name" value="ODADCRBXLASE"/>
</dbReference>
<reference evidence="10" key="2">
    <citation type="submission" date="2021-03" db="EMBL/GenBank/DDBJ databases">
        <authorList>
            <person name="Jaffe A."/>
        </authorList>
    </citation>
    <scope>NUCLEOTIDE SEQUENCE</scope>
    <source>
        <strain evidence="10">RIFCSPLOWO2_01_FULL_58_19</strain>
    </source>
</reference>
<accession>A0A7J4JGK5</accession>
<feature type="active site" description="Proton donor" evidence="6">
    <location>
        <position position="381"/>
    </location>
</feature>
<feature type="modified residue" description="N6-(pyridoxal phosphate)lysine" evidence="6">
    <location>
        <position position="96"/>
    </location>
</feature>
<dbReference type="PRINTS" id="PR01182">
    <property type="entry name" value="ORNDCRBXLASE"/>
</dbReference>
<evidence type="ECO:0000259" key="8">
    <source>
        <dbReference type="Pfam" id="PF02784"/>
    </source>
</evidence>
<organism evidence="9 11">
    <name type="scientific">Candidatus Iainarchaeum sp</name>
    <dbReference type="NCBI Taxonomy" id="3101447"/>
    <lineage>
        <taxon>Archaea</taxon>
        <taxon>Candidatus Iainarchaeota</taxon>
        <taxon>Candidatus Iainarchaeia</taxon>
        <taxon>Candidatus Iainarchaeales</taxon>
        <taxon>Candidatus Iainarchaeaceae</taxon>
        <taxon>Candidatus Iainarchaeum</taxon>
    </lineage>
</organism>
<dbReference type="PANTHER" id="PTHR43727">
    <property type="entry name" value="DIAMINOPIMELATE DECARBOXYLASE"/>
    <property type="match status" value="1"/>
</dbReference>
<dbReference type="InterPro" id="IPR029066">
    <property type="entry name" value="PLP-binding_barrel"/>
</dbReference>
<feature type="region of interest" description="Disordered" evidence="7">
    <location>
        <begin position="1"/>
        <end position="26"/>
    </location>
</feature>
<evidence type="ECO:0000313" key="11">
    <source>
        <dbReference type="Proteomes" id="UP000564964"/>
    </source>
</evidence>
<evidence type="ECO:0000313" key="9">
    <source>
        <dbReference type="EMBL" id="HIH16891.1"/>
    </source>
</evidence>
<dbReference type="EMBL" id="JAGVWE010000005">
    <property type="protein sequence ID" value="MBS3063360.1"/>
    <property type="molecule type" value="Genomic_DNA"/>
</dbReference>
<dbReference type="GO" id="GO:0009089">
    <property type="term" value="P:lysine biosynthetic process via diaminopimelate"/>
    <property type="evidence" value="ECO:0007669"/>
    <property type="project" value="UniProtKB-UniRule"/>
</dbReference>
<dbReference type="GO" id="GO:0008836">
    <property type="term" value="F:diaminopimelate decarboxylase activity"/>
    <property type="evidence" value="ECO:0007669"/>
    <property type="project" value="UniProtKB-UniRule"/>
</dbReference>
<comment type="caution">
    <text evidence="9">The sequence shown here is derived from an EMBL/GenBank/DDBJ whole genome shotgun (WGS) entry which is preliminary data.</text>
</comment>
<dbReference type="SUPFAM" id="SSF50621">
    <property type="entry name" value="Alanine racemase C-terminal domain-like"/>
    <property type="match status" value="1"/>
</dbReference>
<dbReference type="Proteomes" id="UP000564964">
    <property type="component" value="Unassembled WGS sequence"/>
</dbReference>
<name>A0A7J4JGK5_9ARCH</name>
<reference evidence="10" key="3">
    <citation type="submission" date="2021-05" db="EMBL/GenBank/DDBJ databases">
        <title>Protein family content uncovers lineage relationships and bacterial pathway maintenance mechanisms in DPANN archaea.</title>
        <authorList>
            <person name="Castelle C.J."/>
            <person name="Meheust R."/>
            <person name="Jaffe A.L."/>
            <person name="Seitz K."/>
            <person name="Gong X."/>
            <person name="Baker B.J."/>
            <person name="Banfield J.F."/>
        </authorList>
    </citation>
    <scope>NUCLEOTIDE SEQUENCE</scope>
    <source>
        <strain evidence="10">RIFCSPLOWO2_01_FULL_58_19</strain>
    </source>
</reference>
<evidence type="ECO:0000256" key="7">
    <source>
        <dbReference type="SAM" id="MobiDB-lite"/>
    </source>
</evidence>
<keyword evidence="4 9" id="KW-0456">Lyase</keyword>
<evidence type="ECO:0000256" key="1">
    <source>
        <dbReference type="ARBA" id="ARBA00001933"/>
    </source>
</evidence>
<evidence type="ECO:0000256" key="5">
    <source>
        <dbReference type="NCBIfam" id="TIGR01048"/>
    </source>
</evidence>
<dbReference type="Gene3D" id="2.40.37.10">
    <property type="entry name" value="Lyase, Ornithine Decarboxylase, Chain A, domain 1"/>
    <property type="match status" value="1"/>
</dbReference>
<evidence type="ECO:0000256" key="4">
    <source>
        <dbReference type="ARBA" id="ARBA00023239"/>
    </source>
</evidence>
<comment type="cofactor">
    <cofactor evidence="1 6">
        <name>pyridoxal 5'-phosphate</name>
        <dbReference type="ChEBI" id="CHEBI:597326"/>
    </cofactor>
</comment>
<dbReference type="Pfam" id="PF02784">
    <property type="entry name" value="Orn_Arg_deC_N"/>
    <property type="match status" value="1"/>
</dbReference>
<evidence type="ECO:0000256" key="6">
    <source>
        <dbReference type="PIRSR" id="PIRSR600183-50"/>
    </source>
</evidence>
<dbReference type="GO" id="GO:0006596">
    <property type="term" value="P:polyamine biosynthetic process"/>
    <property type="evidence" value="ECO:0007669"/>
    <property type="project" value="InterPro"/>
</dbReference>
<reference evidence="9" key="1">
    <citation type="journal article" date="2020" name="bioRxiv">
        <title>A rank-normalized archaeal taxonomy based on genome phylogeny resolves widespread incomplete and uneven classifications.</title>
        <authorList>
            <person name="Rinke C."/>
            <person name="Chuvochina M."/>
            <person name="Mussig A.J."/>
            <person name="Chaumeil P.-A."/>
            <person name="Waite D.W."/>
            <person name="Whitman W.B."/>
            <person name="Parks D.H."/>
            <person name="Hugenholtz P."/>
        </authorList>
    </citation>
    <scope>NUCLEOTIDE SEQUENCE</scope>
    <source>
        <strain evidence="9">UBA10219</strain>
    </source>
</reference>
<dbReference type="InterPro" id="IPR022644">
    <property type="entry name" value="De-COase2_N"/>
</dbReference>
<feature type="domain" description="Orn/DAP/Arg decarboxylase 2 N-terminal" evidence="8">
    <location>
        <begin position="71"/>
        <end position="317"/>
    </location>
</feature>
<proteinExistence type="predicted"/>
<dbReference type="Proteomes" id="UP000678237">
    <property type="component" value="Unassembled WGS sequence"/>
</dbReference>
<keyword evidence="2" id="KW-0210">Decarboxylase</keyword>
<dbReference type="SUPFAM" id="SSF51419">
    <property type="entry name" value="PLP-binding barrel"/>
    <property type="match status" value="1"/>
</dbReference>
<dbReference type="InterPro" id="IPR002433">
    <property type="entry name" value="Orn_de-COase"/>
</dbReference>
<dbReference type="AlphaFoldDB" id="A0A7J4JGK5"/>
<dbReference type="PANTHER" id="PTHR43727:SF2">
    <property type="entry name" value="GROUP IV DECARBOXYLASE"/>
    <property type="match status" value="1"/>
</dbReference>
<dbReference type="InterPro" id="IPR009006">
    <property type="entry name" value="Ala_racemase/Decarboxylase_C"/>
</dbReference>
<dbReference type="CDD" id="cd06828">
    <property type="entry name" value="PLPDE_III_DapDC"/>
    <property type="match status" value="1"/>
</dbReference>
<dbReference type="InterPro" id="IPR002986">
    <property type="entry name" value="DAP_deCOOHase_LysA"/>
</dbReference>
<evidence type="ECO:0000256" key="2">
    <source>
        <dbReference type="ARBA" id="ARBA00022793"/>
    </source>
</evidence>
<sequence length="494" mass="56538">MKKKSGVSRRRKRPAKRKQASHPSYRTPQRYLRPRWKYLSQDNAGTLYIDDVSVKLLAKKYGTPLYVFIEKEVRSRLKRFMRAFPYPKLRPQYAGKINANLEILRIAREEGFDLDASTVGEIILGLLADFEPKQITFTNLYKTEQDIIFATKVGVMAITADSMEELQRMEAAGQRIRQKIRAFIRLNPLITLGKYTTRDQQYGIPANMTKKAVDFAIKSKWIDLIGFHFHGSYIYDPKVYLIAAQRLLKWMKYCQEHNCKIKYIDLGGGFPYDYAGHEFFDPEDMGEQFVEDFEELLAKYKLPKPTLIFEPGKFICANAGLGLVTVVSVKQVGKKKMAITDGSTYSFLPDPMIYKQYYDILPATKMARKPTEKYAITGRSCDVIDKLGLNRSLPKLEEDDILAITDCGAYSSVLASNFNTLKRAPMVLLTIDGKLKLIRRRDRYSEMFAPELDVLKYADPHELKKLYLLTVNVDKIWKGSPNGKGSKKQVAGGG</sequence>
<dbReference type="Gene3D" id="3.20.20.10">
    <property type="entry name" value="Alanine racemase"/>
    <property type="match status" value="1"/>
</dbReference>
<dbReference type="InterPro" id="IPR000183">
    <property type="entry name" value="Orn/DAP/Arg_de-COase"/>
</dbReference>
<keyword evidence="3 6" id="KW-0663">Pyridoxal phosphate</keyword>
<evidence type="ECO:0000313" key="10">
    <source>
        <dbReference type="EMBL" id="MBS3063360.1"/>
    </source>
</evidence>
<dbReference type="EC" id="4.1.1.20" evidence="5"/>